<protein>
    <submittedName>
        <fullName evidence="1">5376_t:CDS:1</fullName>
    </submittedName>
</protein>
<evidence type="ECO:0000313" key="2">
    <source>
        <dbReference type="Proteomes" id="UP000789860"/>
    </source>
</evidence>
<comment type="caution">
    <text evidence="1">The sequence shown here is derived from an EMBL/GenBank/DDBJ whole genome shotgun (WGS) entry which is preliminary data.</text>
</comment>
<name>A0ACA9LKX9_9GLOM</name>
<keyword evidence="2" id="KW-1185">Reference proteome</keyword>
<dbReference type="Proteomes" id="UP000789860">
    <property type="component" value="Unassembled WGS sequence"/>
</dbReference>
<reference evidence="1" key="1">
    <citation type="submission" date="2021-06" db="EMBL/GenBank/DDBJ databases">
        <authorList>
            <person name="Kallberg Y."/>
            <person name="Tangrot J."/>
            <person name="Rosling A."/>
        </authorList>
    </citation>
    <scope>NUCLEOTIDE SEQUENCE</scope>
    <source>
        <strain evidence="1">AU212A</strain>
    </source>
</reference>
<proteinExistence type="predicted"/>
<evidence type="ECO:0000313" key="1">
    <source>
        <dbReference type="EMBL" id="CAG8536735.1"/>
    </source>
</evidence>
<accession>A0ACA9LKX9</accession>
<organism evidence="1 2">
    <name type="scientific">Scutellospora calospora</name>
    <dbReference type="NCBI Taxonomy" id="85575"/>
    <lineage>
        <taxon>Eukaryota</taxon>
        <taxon>Fungi</taxon>
        <taxon>Fungi incertae sedis</taxon>
        <taxon>Mucoromycota</taxon>
        <taxon>Glomeromycotina</taxon>
        <taxon>Glomeromycetes</taxon>
        <taxon>Diversisporales</taxon>
        <taxon>Gigasporaceae</taxon>
        <taxon>Scutellospora</taxon>
    </lineage>
</organism>
<sequence length="181" mass="20797">MNKRKSPKYPELEKAIFSWVYELYSKLKLVTRAMIQIKAKTLSQKLPYITYYPGITKSKFVLDSFTTHITDIVKYRFSEKNTNLAVISEGLISKVQLLDVAINKSFKARDVKEDYLNFDYDQLRSQTNSCNHIYIYEESSNISEEGSSVNIQEGSSNNVEEGSSDNTEESSSNNMNEKNLN</sequence>
<feature type="non-terminal residue" evidence="1">
    <location>
        <position position="181"/>
    </location>
</feature>
<gene>
    <name evidence="1" type="ORF">SCALOS_LOCUS4675</name>
</gene>
<dbReference type="EMBL" id="CAJVPM010006597">
    <property type="protein sequence ID" value="CAG8536735.1"/>
    <property type="molecule type" value="Genomic_DNA"/>
</dbReference>